<keyword evidence="1" id="KW-1133">Transmembrane helix</keyword>
<dbReference type="EMBL" id="LRRQ01000049">
    <property type="protein sequence ID" value="OAM90750.1"/>
    <property type="molecule type" value="Genomic_DNA"/>
</dbReference>
<feature type="transmembrane region" description="Helical" evidence="1">
    <location>
        <begin position="20"/>
        <end position="42"/>
    </location>
</feature>
<reference evidence="2 3" key="1">
    <citation type="submission" date="2016-01" db="EMBL/GenBank/DDBJ databases">
        <title>High potential of lignocellulose degradation of a new Verrucomicrobia species.</title>
        <authorList>
            <person name="Wang Y."/>
            <person name="Shi Y."/>
            <person name="Qiu Z."/>
            <person name="Liu S."/>
            <person name="Yang H."/>
        </authorList>
    </citation>
    <scope>NUCLEOTIDE SEQUENCE [LARGE SCALE GENOMIC DNA]</scope>
    <source>
        <strain evidence="2 3">TSB47</strain>
    </source>
</reference>
<protein>
    <submittedName>
        <fullName evidence="2">Uncharacterized protein</fullName>
    </submittedName>
</protein>
<feature type="transmembrane region" description="Helical" evidence="1">
    <location>
        <begin position="105"/>
        <end position="125"/>
    </location>
</feature>
<accession>A0A178ILN4</accession>
<dbReference type="Proteomes" id="UP000078486">
    <property type="component" value="Unassembled WGS sequence"/>
</dbReference>
<evidence type="ECO:0000256" key="1">
    <source>
        <dbReference type="SAM" id="Phobius"/>
    </source>
</evidence>
<evidence type="ECO:0000313" key="3">
    <source>
        <dbReference type="Proteomes" id="UP000078486"/>
    </source>
</evidence>
<dbReference type="STRING" id="1184151.AW736_06505"/>
<proteinExistence type="predicted"/>
<keyword evidence="1" id="KW-0472">Membrane</keyword>
<feature type="transmembrane region" description="Helical" evidence="1">
    <location>
        <begin position="54"/>
        <end position="74"/>
    </location>
</feature>
<keyword evidence="3" id="KW-1185">Reference proteome</keyword>
<comment type="caution">
    <text evidence="2">The sequence shown here is derived from an EMBL/GenBank/DDBJ whole genome shotgun (WGS) entry which is preliminary data.</text>
</comment>
<dbReference type="AlphaFoldDB" id="A0A178ILN4"/>
<gene>
    <name evidence="2" type="ORF">AW736_06505</name>
</gene>
<keyword evidence="1" id="KW-0812">Transmembrane</keyword>
<organism evidence="2 3">
    <name type="scientific">Termitidicoccus mucosus</name>
    <dbReference type="NCBI Taxonomy" id="1184151"/>
    <lineage>
        <taxon>Bacteria</taxon>
        <taxon>Pseudomonadati</taxon>
        <taxon>Verrucomicrobiota</taxon>
        <taxon>Opitutia</taxon>
        <taxon>Opitutales</taxon>
        <taxon>Opitutaceae</taxon>
        <taxon>Termitidicoccus</taxon>
    </lineage>
</organism>
<evidence type="ECO:0000313" key="2">
    <source>
        <dbReference type="EMBL" id="OAM90750.1"/>
    </source>
</evidence>
<sequence length="145" mass="15543">MLARVPVDAKGQFPVNTQLVSALALGFLFFNELLCWLLGVLLMARADGAAAARFLWIAAALALVTWAGVLIIQLRERAARAADVAALALALGAHGWAAGRGLPPSAWMMAAANAVLIGWSMRGVWRRGARTHRPRVENPSKHRDA</sequence>
<name>A0A178ILN4_9BACT</name>